<evidence type="ECO:0000313" key="24">
    <source>
        <dbReference type="EMBL" id="CRK23800.1"/>
    </source>
</evidence>
<evidence type="ECO:0000259" key="22">
    <source>
        <dbReference type="PROSITE" id="PS50011"/>
    </source>
</evidence>
<accession>A0A0G4LQ58</accession>
<dbReference type="FunFam" id="1.10.510.10:FF:000572">
    <property type="entry name" value="Serine/threonine-protein kinase/endoribonuclease IRE1"/>
    <property type="match status" value="1"/>
</dbReference>
<dbReference type="STRING" id="100787.A0A0G4LQ58"/>
<evidence type="ECO:0000256" key="12">
    <source>
        <dbReference type="ARBA" id="ARBA00022840"/>
    </source>
</evidence>
<evidence type="ECO:0000256" key="13">
    <source>
        <dbReference type="ARBA" id="ARBA00022842"/>
    </source>
</evidence>
<dbReference type="GO" id="GO:0016787">
    <property type="term" value="F:hydrolase activity"/>
    <property type="evidence" value="ECO:0007669"/>
    <property type="project" value="UniProtKB-KW"/>
</dbReference>
<keyword evidence="11" id="KW-0378">Hydrolase</keyword>
<keyword evidence="7" id="KW-0479">Metal-binding</keyword>
<dbReference type="Proteomes" id="UP000689129">
    <property type="component" value="Unassembled WGS sequence"/>
</dbReference>
<dbReference type="GO" id="GO:1990604">
    <property type="term" value="C:IRE1-TRAF2-ASK1 complex"/>
    <property type="evidence" value="ECO:0007669"/>
    <property type="project" value="TreeGrafter"/>
</dbReference>
<dbReference type="GO" id="GO:0051082">
    <property type="term" value="F:unfolded protein binding"/>
    <property type="evidence" value="ECO:0007669"/>
    <property type="project" value="TreeGrafter"/>
</dbReference>
<evidence type="ECO:0000256" key="14">
    <source>
        <dbReference type="ARBA" id="ARBA00022989"/>
    </source>
</evidence>
<evidence type="ECO:0000256" key="15">
    <source>
        <dbReference type="ARBA" id="ARBA00023136"/>
    </source>
</evidence>
<organism evidence="24 26">
    <name type="scientific">Verticillium longisporum</name>
    <name type="common">Verticillium dahliae var. longisporum</name>
    <dbReference type="NCBI Taxonomy" id="100787"/>
    <lineage>
        <taxon>Eukaryota</taxon>
        <taxon>Fungi</taxon>
        <taxon>Dikarya</taxon>
        <taxon>Ascomycota</taxon>
        <taxon>Pezizomycotina</taxon>
        <taxon>Sordariomycetes</taxon>
        <taxon>Hypocreomycetidae</taxon>
        <taxon>Glomerellales</taxon>
        <taxon>Plectosphaerellaceae</taxon>
        <taxon>Verticillium</taxon>
    </lineage>
</organism>
<dbReference type="SMART" id="SM00220">
    <property type="entry name" value="S_TKc"/>
    <property type="match status" value="1"/>
</dbReference>
<dbReference type="Gene3D" id="1.10.510.10">
    <property type="entry name" value="Transferase(Phosphotransferase) domain 1"/>
    <property type="match status" value="1"/>
</dbReference>
<dbReference type="InterPro" id="IPR000719">
    <property type="entry name" value="Prot_kinase_dom"/>
</dbReference>
<dbReference type="GO" id="GO:0006397">
    <property type="term" value="P:mRNA processing"/>
    <property type="evidence" value="ECO:0007669"/>
    <property type="project" value="InterPro"/>
</dbReference>
<keyword evidence="6" id="KW-0812">Transmembrane</keyword>
<evidence type="ECO:0000313" key="26">
    <source>
        <dbReference type="Proteomes" id="UP000044602"/>
    </source>
</evidence>
<comment type="catalytic activity">
    <reaction evidence="18">
        <text>L-seryl-[protein] + ATP = O-phospho-L-seryl-[protein] + ADP + H(+)</text>
        <dbReference type="Rhea" id="RHEA:17989"/>
        <dbReference type="Rhea" id="RHEA-COMP:9863"/>
        <dbReference type="Rhea" id="RHEA-COMP:11604"/>
        <dbReference type="ChEBI" id="CHEBI:15378"/>
        <dbReference type="ChEBI" id="CHEBI:29999"/>
        <dbReference type="ChEBI" id="CHEBI:30616"/>
        <dbReference type="ChEBI" id="CHEBI:83421"/>
        <dbReference type="ChEBI" id="CHEBI:456216"/>
        <dbReference type="EC" id="2.7.11.1"/>
    </reaction>
    <physiologicalReaction direction="left-to-right" evidence="18">
        <dbReference type="Rhea" id="RHEA:17990"/>
    </physiologicalReaction>
</comment>
<comment type="subcellular location">
    <subcellularLocation>
        <location evidence="2">Membrane</location>
        <topology evidence="2">Single-pass type I membrane protein</topology>
    </subcellularLocation>
</comment>
<feature type="region of interest" description="Disordered" evidence="20">
    <location>
        <begin position="90"/>
        <end position="125"/>
    </location>
</feature>
<dbReference type="PANTHER" id="PTHR13954:SF6">
    <property type="entry name" value="NON-SPECIFIC SERINE_THREONINE PROTEIN KINASE"/>
    <property type="match status" value="1"/>
</dbReference>
<feature type="compositionally biased region" description="Basic and acidic residues" evidence="20">
    <location>
        <begin position="749"/>
        <end position="760"/>
    </location>
</feature>
<dbReference type="Proteomes" id="UP000044602">
    <property type="component" value="Unassembled WGS sequence"/>
</dbReference>
<dbReference type="GO" id="GO:0004521">
    <property type="term" value="F:RNA endonuclease activity"/>
    <property type="evidence" value="ECO:0007669"/>
    <property type="project" value="InterPro"/>
</dbReference>
<comment type="cofactor">
    <cofactor evidence="1">
        <name>Mg(2+)</name>
        <dbReference type="ChEBI" id="CHEBI:18420"/>
    </cofactor>
</comment>
<sequence length="1238" mass="137294">MLRRPPGEGRSGAQQRKSLLALAVLFLTCLPLVEGQQQQQQQAGAQSLHHVRHADQQHNARSAHGHEGFDALAGDVWAETDNDVAAADALTSKQREDTVMDDNNNNNNKKKKRNIIINTKKNKNDARAVATLAPAQSVRAPSPGYRPSAHLNGGSGISSPQRARSLEEWEVEDFILLATVDGDLYASDRRSGAQRWHLEVEQPMVQTEHFRLNASDLDEDHQDVDHYIWAVEPTRDGSLYIWMTGASEPALVPTGLTMKRLVEDLSPLANDDPPVIYTGAKKTTMITIDAATGRVLKWFGSSGSHVNEESCLRPNALSDVDSEECSVMGTITLGRTEYEVAITRKDGRAIAKLNYSEWTPNNFDKDLVDSYSRTLDNRYHSSRHDGRVYAFDPEDQPLFSHQFAAPVARVFDVCRPWGATPDKNPDLLVLPQPIPAPKDEVTARMRGSHVFLNQTDAGSWYALSGYSYPLIIDSPPALTSRSDWGSFNRPWSRLTQSQKADAMVGRHNFKQANHDRGQVQPPTLPGSPISHPAMDSPDDATLPSVVPDEILDPLDPHNIVEKVKSIPQQAANSVRDLLSNPVLIIVLVGAFFFYHKDLIRWYKNKSNKWLLQHDHRSEAGDPTPEPTPNHSIDDRIQPLSKSDGVIGKSDDKVAPLESAQTQTSEVSPVPADDIVSTTDNDGPAPSATESRDKGEYDRESSATQASDSPESNETFSKAELEPGTPAEKKKAKAHRGRRGGVKHRKGAAKKREMSQSRDDDPPATTVEDAVKNAQKLGGSPKLEPDVVTVANDMQSVTGPVIKLGNIEVDTDNQLGTGSNGTLVFAGKFDGREVAVKRMLIQFYDIASQETRLLRESDDHPNVIRYYAQEFRDGFLYIALERCAASLADVVERPGRFPKVAAAGRADLPGVLYQITNGIDHLHNLRIVHRDLKPQNILVNTGKDGRPRLLVSDFGLCKKLEGGQSSFGATTGRAAGTTGWRAPELLVDDDKDPLTDVSINSGSGTVLVNSEMLPNRRATRSIDIFSLGLVFYYVLTNGLHPFDCGDRYMREVNIRKGNYNLAPLDALGDFAYEAKDLIGSMLNGDPKSRPSTRDVMAHPFFWSAKKRLAFLCDVSDHFEKEPRDPPSAHLSELESHAPDVTRGDFLRHLPREFVDSLGKQRKYTGSRLLDLLRALRNKRNHYEDMPDTLKRAVGPLPEGYLAFWTVKFPGLLLACWNVVWDVRWDSTDRFREYYEPAGL</sequence>
<dbReference type="InterPro" id="IPR045133">
    <property type="entry name" value="IRE1/2-like"/>
</dbReference>
<dbReference type="SUPFAM" id="SSF50998">
    <property type="entry name" value="Quinoprotein alcohol dehydrogenase-like"/>
    <property type="match status" value="1"/>
</dbReference>
<evidence type="ECO:0000256" key="5">
    <source>
        <dbReference type="ARBA" id="ARBA00022679"/>
    </source>
</evidence>
<feature type="compositionally biased region" description="Basic residues" evidence="20">
    <location>
        <begin position="729"/>
        <end position="748"/>
    </location>
</feature>
<keyword evidence="5" id="KW-0808">Transferase</keyword>
<dbReference type="GO" id="GO:0070059">
    <property type="term" value="P:intrinsic apoptotic signaling pathway in response to endoplasmic reticulum stress"/>
    <property type="evidence" value="ECO:0007669"/>
    <property type="project" value="TreeGrafter"/>
</dbReference>
<dbReference type="SUPFAM" id="SSF56112">
    <property type="entry name" value="Protein kinase-like (PK-like)"/>
    <property type="match status" value="1"/>
</dbReference>
<dbReference type="EMBL" id="JAEMWZ010000274">
    <property type="protein sequence ID" value="KAG7128184.1"/>
    <property type="molecule type" value="Genomic_DNA"/>
</dbReference>
<evidence type="ECO:0000256" key="18">
    <source>
        <dbReference type="ARBA" id="ARBA00048977"/>
    </source>
</evidence>
<feature type="region of interest" description="Disordered" evidence="20">
    <location>
        <begin position="137"/>
        <end position="160"/>
    </location>
</feature>
<evidence type="ECO:0000256" key="16">
    <source>
        <dbReference type="ARBA" id="ARBA00023180"/>
    </source>
</evidence>
<dbReference type="GO" id="GO:0036498">
    <property type="term" value="P:IRE1-mediated unfolded protein response"/>
    <property type="evidence" value="ECO:0007669"/>
    <property type="project" value="UniProtKB-ARBA"/>
</dbReference>
<evidence type="ECO:0000313" key="25">
    <source>
        <dbReference type="EMBL" id="KAG7128184.1"/>
    </source>
</evidence>
<dbReference type="PANTHER" id="PTHR13954">
    <property type="entry name" value="IRE1-RELATED"/>
    <property type="match status" value="1"/>
</dbReference>
<dbReference type="Gene3D" id="3.30.200.20">
    <property type="entry name" value="Phosphorylase Kinase, domain 1"/>
    <property type="match status" value="1"/>
</dbReference>
<evidence type="ECO:0000256" key="3">
    <source>
        <dbReference type="ARBA" id="ARBA00012513"/>
    </source>
</evidence>
<feature type="region of interest" description="Disordered" evidence="20">
    <location>
        <begin position="41"/>
        <end position="64"/>
    </location>
</feature>
<dbReference type="InterPro" id="IPR038357">
    <property type="entry name" value="KEN_sf"/>
</dbReference>
<dbReference type="PROSITE" id="PS50011">
    <property type="entry name" value="PROTEIN_KINASE_DOM"/>
    <property type="match status" value="1"/>
</dbReference>
<dbReference type="InterPro" id="IPR015943">
    <property type="entry name" value="WD40/YVTN_repeat-like_dom_sf"/>
</dbReference>
<dbReference type="Pfam" id="PF06479">
    <property type="entry name" value="Ribonuc_2-5A"/>
    <property type="match status" value="1"/>
</dbReference>
<evidence type="ECO:0000256" key="17">
    <source>
        <dbReference type="ARBA" id="ARBA00048659"/>
    </source>
</evidence>
<dbReference type="Pfam" id="PF00069">
    <property type="entry name" value="Pkinase"/>
    <property type="match status" value="1"/>
</dbReference>
<feature type="compositionally biased region" description="Basic and acidic residues" evidence="20">
    <location>
        <begin position="689"/>
        <end position="700"/>
    </location>
</feature>
<dbReference type="InterPro" id="IPR017441">
    <property type="entry name" value="Protein_kinase_ATP_BS"/>
</dbReference>
<keyword evidence="16" id="KW-0325">Glycoprotein</keyword>
<evidence type="ECO:0000256" key="7">
    <source>
        <dbReference type="ARBA" id="ARBA00022723"/>
    </source>
</evidence>
<dbReference type="GO" id="GO:0046872">
    <property type="term" value="F:metal ion binding"/>
    <property type="evidence" value="ECO:0007669"/>
    <property type="project" value="UniProtKB-KW"/>
</dbReference>
<feature type="compositionally biased region" description="Basic and acidic residues" evidence="20">
    <location>
        <begin position="53"/>
        <end position="64"/>
    </location>
</feature>
<evidence type="ECO:0000256" key="1">
    <source>
        <dbReference type="ARBA" id="ARBA00001946"/>
    </source>
</evidence>
<dbReference type="InterPro" id="IPR010513">
    <property type="entry name" value="KEN_dom"/>
</dbReference>
<dbReference type="EMBL" id="CVQH01016335">
    <property type="protein sequence ID" value="CRK23800.1"/>
    <property type="molecule type" value="Genomic_DNA"/>
</dbReference>
<feature type="signal peptide" evidence="21">
    <location>
        <begin position="1"/>
        <end position="35"/>
    </location>
</feature>
<dbReference type="InterPro" id="IPR011047">
    <property type="entry name" value="Quinoprotein_ADH-like_sf"/>
</dbReference>
<protein>
    <recommendedName>
        <fullName evidence="3">non-specific serine/threonine protein kinase</fullName>
        <ecNumber evidence="3">2.7.11.1</ecNumber>
    </recommendedName>
</protein>
<dbReference type="Gene3D" id="2.130.10.10">
    <property type="entry name" value="YVTN repeat-like/Quinoprotein amine dehydrogenase"/>
    <property type="match status" value="1"/>
</dbReference>
<keyword evidence="4" id="KW-0723">Serine/threonine-protein kinase</keyword>
<dbReference type="FunFam" id="3.30.200.20:FF:000077">
    <property type="entry name" value="Putative Serine/threonine-protein kinase/endoribonuclease IRE1"/>
    <property type="match status" value="1"/>
</dbReference>
<dbReference type="GO" id="GO:0005524">
    <property type="term" value="F:ATP binding"/>
    <property type="evidence" value="ECO:0007669"/>
    <property type="project" value="UniProtKB-UniRule"/>
</dbReference>
<keyword evidence="26" id="KW-1185">Reference proteome</keyword>
<dbReference type="PROSITE" id="PS00107">
    <property type="entry name" value="PROTEIN_KINASE_ATP"/>
    <property type="match status" value="1"/>
</dbReference>
<evidence type="ECO:0000259" key="23">
    <source>
        <dbReference type="PROSITE" id="PS51392"/>
    </source>
</evidence>
<dbReference type="InterPro" id="IPR008271">
    <property type="entry name" value="Ser/Thr_kinase_AS"/>
</dbReference>
<keyword evidence="10 25" id="KW-0418">Kinase</keyword>
<evidence type="ECO:0000256" key="8">
    <source>
        <dbReference type="ARBA" id="ARBA00022729"/>
    </source>
</evidence>
<proteinExistence type="predicted"/>
<comment type="catalytic activity">
    <reaction evidence="17">
        <text>L-threonyl-[protein] + ATP = O-phospho-L-threonyl-[protein] + ADP + H(+)</text>
        <dbReference type="Rhea" id="RHEA:46608"/>
        <dbReference type="Rhea" id="RHEA-COMP:11060"/>
        <dbReference type="Rhea" id="RHEA-COMP:11605"/>
        <dbReference type="ChEBI" id="CHEBI:15378"/>
        <dbReference type="ChEBI" id="CHEBI:30013"/>
        <dbReference type="ChEBI" id="CHEBI:30616"/>
        <dbReference type="ChEBI" id="CHEBI:61977"/>
        <dbReference type="ChEBI" id="CHEBI:456216"/>
        <dbReference type="EC" id="2.7.11.1"/>
    </reaction>
    <physiologicalReaction direction="left-to-right" evidence="17">
        <dbReference type="Rhea" id="RHEA:46609"/>
    </physiologicalReaction>
</comment>
<dbReference type="PROSITE" id="PS00108">
    <property type="entry name" value="PROTEIN_KINASE_ST"/>
    <property type="match status" value="1"/>
</dbReference>
<feature type="chain" id="PRO_5044365804" description="non-specific serine/threonine protein kinase" evidence="21">
    <location>
        <begin position="36"/>
        <end position="1238"/>
    </location>
</feature>
<dbReference type="EC" id="2.7.11.1" evidence="3"/>
<reference evidence="25" key="2">
    <citation type="journal article" date="2021" name="Mol. Plant Pathol.">
        <title>A 20-kb lineage-specific genomic region tames virulence in pathogenic amphidiploid Verticillium longisporum.</title>
        <authorList>
            <person name="Harting R."/>
            <person name="Starke J."/>
            <person name="Kusch H."/>
            <person name="Poggeler S."/>
            <person name="Maurus I."/>
            <person name="Schluter R."/>
            <person name="Landesfeind M."/>
            <person name="Bulla I."/>
            <person name="Nowrousian M."/>
            <person name="de Jonge R."/>
            <person name="Stahlhut G."/>
            <person name="Hoff K.J."/>
            <person name="Asshauer K.P."/>
            <person name="Thurmer A."/>
            <person name="Stanke M."/>
            <person name="Daniel R."/>
            <person name="Morgenstern B."/>
            <person name="Thomma B.P.H.J."/>
            <person name="Kronstad J.W."/>
            <person name="Braus-Stromeyer S.A."/>
            <person name="Braus G.H."/>
        </authorList>
    </citation>
    <scope>NUCLEOTIDE SEQUENCE</scope>
    <source>
        <strain evidence="25">Vl32</strain>
    </source>
</reference>
<keyword evidence="12 19" id="KW-0067">ATP-binding</keyword>
<evidence type="ECO:0000256" key="11">
    <source>
        <dbReference type="ARBA" id="ARBA00022801"/>
    </source>
</evidence>
<dbReference type="OrthoDB" id="63989at2759"/>
<dbReference type="PROSITE" id="PS51392">
    <property type="entry name" value="KEN"/>
    <property type="match status" value="1"/>
</dbReference>
<evidence type="ECO:0000256" key="2">
    <source>
        <dbReference type="ARBA" id="ARBA00004479"/>
    </source>
</evidence>
<gene>
    <name evidence="24" type="ORF">BN1708_013809</name>
    <name evidence="25" type="ORF">HYQ45_012085</name>
</gene>
<dbReference type="SMART" id="SM00580">
    <property type="entry name" value="PUG"/>
    <property type="match status" value="1"/>
</dbReference>
<keyword evidence="9 19" id="KW-0547">Nucleotide-binding</keyword>
<dbReference type="GO" id="GO:0004674">
    <property type="term" value="F:protein serine/threonine kinase activity"/>
    <property type="evidence" value="ECO:0007669"/>
    <property type="project" value="UniProtKB-KW"/>
</dbReference>
<reference evidence="24 26" key="1">
    <citation type="submission" date="2015-05" db="EMBL/GenBank/DDBJ databases">
        <authorList>
            <person name="Wang D.B."/>
            <person name="Wang M."/>
        </authorList>
    </citation>
    <scope>NUCLEOTIDE SEQUENCE [LARGE SCALE GENOMIC DNA]</scope>
    <source>
        <strain evidence="24">VL1</strain>
    </source>
</reference>
<evidence type="ECO:0000256" key="21">
    <source>
        <dbReference type="SAM" id="SignalP"/>
    </source>
</evidence>
<evidence type="ECO:0000256" key="9">
    <source>
        <dbReference type="ARBA" id="ARBA00022741"/>
    </source>
</evidence>
<evidence type="ECO:0000256" key="19">
    <source>
        <dbReference type="PROSITE-ProRule" id="PRU10141"/>
    </source>
</evidence>
<evidence type="ECO:0000256" key="20">
    <source>
        <dbReference type="SAM" id="MobiDB-lite"/>
    </source>
</evidence>
<dbReference type="CDD" id="cd10422">
    <property type="entry name" value="RNase_Ire1"/>
    <property type="match status" value="1"/>
</dbReference>
<feature type="binding site" evidence="19">
    <location>
        <position position="836"/>
    </location>
    <ligand>
        <name>ATP</name>
        <dbReference type="ChEBI" id="CHEBI:30616"/>
    </ligand>
</feature>
<evidence type="ECO:0000256" key="10">
    <source>
        <dbReference type="ARBA" id="ARBA00022777"/>
    </source>
</evidence>
<evidence type="ECO:0000256" key="4">
    <source>
        <dbReference type="ARBA" id="ARBA00022527"/>
    </source>
</evidence>
<keyword evidence="14" id="KW-1133">Transmembrane helix</keyword>
<feature type="domain" description="KEN" evidence="23">
    <location>
        <begin position="1103"/>
        <end position="1235"/>
    </location>
</feature>
<feature type="region of interest" description="Disordered" evidence="20">
    <location>
        <begin position="616"/>
        <end position="765"/>
    </location>
</feature>
<dbReference type="InterPro" id="IPR011009">
    <property type="entry name" value="Kinase-like_dom_sf"/>
</dbReference>
<dbReference type="CDD" id="cd09769">
    <property type="entry name" value="Luminal_IRE1"/>
    <property type="match status" value="1"/>
</dbReference>
<evidence type="ECO:0000256" key="6">
    <source>
        <dbReference type="ARBA" id="ARBA00022692"/>
    </source>
</evidence>
<name>A0A0G4LQ58_VERLO</name>
<keyword evidence="13" id="KW-0460">Magnesium</keyword>
<feature type="domain" description="Protein kinase" evidence="22">
    <location>
        <begin position="808"/>
        <end position="1100"/>
    </location>
</feature>
<feature type="compositionally biased region" description="Polar residues" evidence="20">
    <location>
        <begin position="701"/>
        <end position="715"/>
    </location>
</feature>
<dbReference type="AlphaFoldDB" id="A0A0G4LQ58"/>
<keyword evidence="15" id="KW-0472">Membrane</keyword>
<dbReference type="Gene3D" id="1.20.1440.180">
    <property type="entry name" value="KEN domain"/>
    <property type="match status" value="1"/>
</dbReference>
<keyword evidence="8 21" id="KW-0732">Signal</keyword>